<comment type="catalytic activity">
    <reaction evidence="1 10">
        <text>Random hydrolysis of (1-&gt;6)-alpha-D-mannosidic linkages in unbranched (1-&gt;6)-mannans.</text>
        <dbReference type="EC" id="3.2.1.101"/>
    </reaction>
</comment>
<dbReference type="GeneID" id="38131145"/>
<evidence type="ECO:0000313" key="13">
    <source>
        <dbReference type="EMBL" id="RHZ66766.1"/>
    </source>
</evidence>
<name>A0A397HYY4_ASPTH</name>
<dbReference type="EMBL" id="NKHU02000010">
    <property type="protein sequence ID" value="RHZ66766.1"/>
    <property type="molecule type" value="Genomic_DNA"/>
</dbReference>
<feature type="region of interest" description="Disordered" evidence="11">
    <location>
        <begin position="369"/>
        <end position="396"/>
    </location>
</feature>
<dbReference type="Proteomes" id="UP000215305">
    <property type="component" value="Unassembled WGS sequence"/>
</dbReference>
<evidence type="ECO:0000256" key="6">
    <source>
        <dbReference type="ARBA" id="ARBA00022801"/>
    </source>
</evidence>
<protein>
    <recommendedName>
        <fullName evidence="4 10">Mannan endo-1,6-alpha-mannosidase</fullName>
        <ecNumber evidence="4 10">3.2.1.101</ecNumber>
    </recommendedName>
</protein>
<proteinExistence type="inferred from homology"/>
<comment type="similarity">
    <text evidence="3 10">Belongs to the glycosyl hydrolase 76 family.</text>
</comment>
<evidence type="ECO:0000256" key="5">
    <source>
        <dbReference type="ARBA" id="ARBA00022729"/>
    </source>
</evidence>
<keyword evidence="14" id="KW-1185">Reference proteome</keyword>
<evidence type="ECO:0000256" key="4">
    <source>
        <dbReference type="ARBA" id="ARBA00012350"/>
    </source>
</evidence>
<keyword evidence="7 12" id="KW-0472">Membrane</keyword>
<evidence type="ECO:0000256" key="9">
    <source>
        <dbReference type="ARBA" id="ARBA00023295"/>
    </source>
</evidence>
<sequence length="427" mass="47139">MLQMQVASQLAWDLVSFYTGNNTGDVPGNLPDPYYWWEAGAFFGTLVNYWRYTGDDTYNNITMQAILHQAGSAGDFMPSNQTRTEGNDDQAFWAFTALMAAENNFPNPPEDSPSWLAMAQAVFNEQAARWDDRTCGGGLKWQIFSFNNGYTYRNSISNGGFFNIAARLARYTGNAMYAEWANKAWDWVTDTGLIGPNYQVFDGAYESDNCSELNRVEWTYNNGVFLHGAAHMWNYTKGNSIWKKRIDGLLDAQRLFLSPNKSSENVLYEYACETINTCQTDQYSFKAYLARWMGDVAQLAPWTRDTIVTRLRASATAAAAQCVGGKTGTYCGMRWTTGQYDGTTGVGQQMSALEVVQVNLFETVAGPLTNRTGGTSKGNSAAGTGSSDESVLPDDSSTVTMTDRIIAWIATAALGLLLGGYLYLIVT</sequence>
<dbReference type="GO" id="GO:0016052">
    <property type="term" value="P:carbohydrate catabolic process"/>
    <property type="evidence" value="ECO:0007669"/>
    <property type="project" value="InterPro"/>
</dbReference>
<organism evidence="13 14">
    <name type="scientific">Aspergillus thermomutatus</name>
    <name type="common">Neosartorya pseudofischeri</name>
    <dbReference type="NCBI Taxonomy" id="41047"/>
    <lineage>
        <taxon>Eukaryota</taxon>
        <taxon>Fungi</taxon>
        <taxon>Dikarya</taxon>
        <taxon>Ascomycota</taxon>
        <taxon>Pezizomycotina</taxon>
        <taxon>Eurotiomycetes</taxon>
        <taxon>Eurotiomycetidae</taxon>
        <taxon>Eurotiales</taxon>
        <taxon>Aspergillaceae</taxon>
        <taxon>Aspergillus</taxon>
        <taxon>Aspergillus subgen. Fumigati</taxon>
    </lineage>
</organism>
<evidence type="ECO:0000256" key="8">
    <source>
        <dbReference type="ARBA" id="ARBA00023180"/>
    </source>
</evidence>
<keyword evidence="6 10" id="KW-0378">Hydrolase</keyword>
<dbReference type="InterPro" id="IPR008928">
    <property type="entry name" value="6-hairpin_glycosidase_sf"/>
</dbReference>
<keyword evidence="5" id="KW-0732">Signal</keyword>
<dbReference type="PIRSF" id="PIRSF016302">
    <property type="entry name" value="Man_a_manosd"/>
    <property type="match status" value="1"/>
</dbReference>
<dbReference type="GO" id="GO:0012505">
    <property type="term" value="C:endomembrane system"/>
    <property type="evidence" value="ECO:0007669"/>
    <property type="project" value="UniProtKB-SubCell"/>
</dbReference>
<keyword evidence="8" id="KW-0325">Glycoprotein</keyword>
<dbReference type="FunFam" id="1.50.10.20:FF:000006">
    <property type="entry name" value="Mannan endo-1,6-alpha-mannosidase"/>
    <property type="match status" value="1"/>
</dbReference>
<feature type="transmembrane region" description="Helical" evidence="12">
    <location>
        <begin position="405"/>
        <end position="426"/>
    </location>
</feature>
<keyword evidence="12" id="KW-1133">Transmembrane helix</keyword>
<dbReference type="STRING" id="41047.A0A397HYY4"/>
<evidence type="ECO:0000256" key="7">
    <source>
        <dbReference type="ARBA" id="ARBA00023136"/>
    </source>
</evidence>
<accession>A0A397HYY4</accession>
<evidence type="ECO:0000256" key="12">
    <source>
        <dbReference type="SAM" id="Phobius"/>
    </source>
</evidence>
<dbReference type="SUPFAM" id="SSF48208">
    <property type="entry name" value="Six-hairpin glycosidases"/>
    <property type="match status" value="1"/>
</dbReference>
<reference evidence="13" key="1">
    <citation type="submission" date="2018-08" db="EMBL/GenBank/DDBJ databases">
        <title>Draft genome sequence of azole-resistant Aspergillus thermomutatus (Neosartorya pseudofischeri) strain HMR AF 39, isolated from a human nasal aspirate.</title>
        <authorList>
            <person name="Parent-Michaud M."/>
            <person name="Dufresne P.J."/>
            <person name="Fournier E."/>
            <person name="Martineau C."/>
            <person name="Moreira S."/>
            <person name="Perkins V."/>
            <person name="De Repentigny L."/>
            <person name="Dufresne S.F."/>
        </authorList>
    </citation>
    <scope>NUCLEOTIDE SEQUENCE [LARGE SCALE GENOMIC DNA]</scope>
    <source>
        <strain evidence="13">HMR AF 39</strain>
    </source>
</reference>
<dbReference type="RefSeq" id="XP_026618369.1">
    <property type="nucleotide sequence ID" value="XM_026762790.1"/>
</dbReference>
<dbReference type="OrthoDB" id="4187847at2759"/>
<dbReference type="PANTHER" id="PTHR12145:SF36">
    <property type="entry name" value="MANNAN ENDO-1,6-ALPHA-MANNOSIDASE DCW1"/>
    <property type="match status" value="1"/>
</dbReference>
<dbReference type="GO" id="GO:0008496">
    <property type="term" value="F:mannan endo-1,6-alpha-mannosidase activity"/>
    <property type="evidence" value="ECO:0007669"/>
    <property type="project" value="UniProtKB-UniRule"/>
</dbReference>
<comment type="subcellular location">
    <subcellularLocation>
        <location evidence="2">Endomembrane system</location>
    </subcellularLocation>
</comment>
<dbReference type="GO" id="GO:0009272">
    <property type="term" value="P:fungal-type cell wall biogenesis"/>
    <property type="evidence" value="ECO:0007669"/>
    <property type="project" value="TreeGrafter"/>
</dbReference>
<gene>
    <name evidence="13" type="ORF">CDV56_109171</name>
</gene>
<comment type="caution">
    <text evidence="13">The sequence shown here is derived from an EMBL/GenBank/DDBJ whole genome shotgun (WGS) entry which is preliminary data.</text>
</comment>
<keyword evidence="12" id="KW-0812">Transmembrane</keyword>
<evidence type="ECO:0000256" key="1">
    <source>
        <dbReference type="ARBA" id="ARBA00001452"/>
    </source>
</evidence>
<dbReference type="VEuPathDB" id="FungiDB:CDV56_109171"/>
<evidence type="ECO:0000256" key="3">
    <source>
        <dbReference type="ARBA" id="ARBA00009699"/>
    </source>
</evidence>
<dbReference type="InterPro" id="IPR005198">
    <property type="entry name" value="Glyco_hydro_76"/>
</dbReference>
<dbReference type="Pfam" id="PF03663">
    <property type="entry name" value="Glyco_hydro_76"/>
    <property type="match status" value="1"/>
</dbReference>
<dbReference type="AlphaFoldDB" id="A0A397HYY4"/>
<dbReference type="EC" id="3.2.1.101" evidence="4 10"/>
<dbReference type="PANTHER" id="PTHR12145">
    <property type="entry name" value="MANNAN ENDO-1,6-ALPHA-MANNOSIDASE DCW1"/>
    <property type="match status" value="1"/>
</dbReference>
<evidence type="ECO:0000256" key="11">
    <source>
        <dbReference type="SAM" id="MobiDB-lite"/>
    </source>
</evidence>
<evidence type="ECO:0000256" key="2">
    <source>
        <dbReference type="ARBA" id="ARBA00004308"/>
    </source>
</evidence>
<evidence type="ECO:0000256" key="10">
    <source>
        <dbReference type="PIRNR" id="PIRNR016302"/>
    </source>
</evidence>
<dbReference type="InterPro" id="IPR014480">
    <property type="entry name" value="Mannan-1_6-alpha_mannosidase"/>
</dbReference>
<evidence type="ECO:0000313" key="14">
    <source>
        <dbReference type="Proteomes" id="UP000215305"/>
    </source>
</evidence>
<keyword evidence="9 10" id="KW-0326">Glycosidase</keyword>
<dbReference type="Gene3D" id="1.50.10.20">
    <property type="match status" value="1"/>
</dbReference>